<feature type="region of interest" description="Disordered" evidence="1">
    <location>
        <begin position="1"/>
        <end position="36"/>
    </location>
</feature>
<sequence>SLSDEQTSETNSASINNGKRSRRSPSDNQTNDTNTEIEVSAVAIAIPETEQIAAATATTITNGASLTDLKEQVCRRAKYFIE</sequence>
<dbReference type="EMBL" id="CAJOBI010049976">
    <property type="protein sequence ID" value="CAF4367168.1"/>
    <property type="molecule type" value="Genomic_DNA"/>
</dbReference>
<feature type="non-terminal residue" evidence="2">
    <location>
        <position position="1"/>
    </location>
</feature>
<evidence type="ECO:0000256" key="1">
    <source>
        <dbReference type="SAM" id="MobiDB-lite"/>
    </source>
</evidence>
<protein>
    <submittedName>
        <fullName evidence="2">Uncharacterized protein</fullName>
    </submittedName>
</protein>
<reference evidence="2" key="1">
    <citation type="submission" date="2021-02" db="EMBL/GenBank/DDBJ databases">
        <authorList>
            <person name="Nowell W R."/>
        </authorList>
    </citation>
    <scope>NUCLEOTIDE SEQUENCE</scope>
</reference>
<feature type="compositionally biased region" description="Polar residues" evidence="1">
    <location>
        <begin position="1"/>
        <end position="18"/>
    </location>
</feature>
<feature type="compositionally biased region" description="Polar residues" evidence="1">
    <location>
        <begin position="26"/>
        <end position="36"/>
    </location>
</feature>
<gene>
    <name evidence="2" type="ORF">SMN809_LOCUS28971</name>
</gene>
<dbReference type="Proteomes" id="UP000676336">
    <property type="component" value="Unassembled WGS sequence"/>
</dbReference>
<accession>A0A8S2V4Z6</accession>
<proteinExistence type="predicted"/>
<evidence type="ECO:0000313" key="2">
    <source>
        <dbReference type="EMBL" id="CAF4367168.1"/>
    </source>
</evidence>
<comment type="caution">
    <text evidence="2">The sequence shown here is derived from an EMBL/GenBank/DDBJ whole genome shotgun (WGS) entry which is preliminary data.</text>
</comment>
<dbReference type="AlphaFoldDB" id="A0A8S2V4Z6"/>
<name>A0A8S2V4Z6_9BILA</name>
<evidence type="ECO:0000313" key="3">
    <source>
        <dbReference type="Proteomes" id="UP000676336"/>
    </source>
</evidence>
<organism evidence="2 3">
    <name type="scientific">Rotaria magnacalcarata</name>
    <dbReference type="NCBI Taxonomy" id="392030"/>
    <lineage>
        <taxon>Eukaryota</taxon>
        <taxon>Metazoa</taxon>
        <taxon>Spiralia</taxon>
        <taxon>Gnathifera</taxon>
        <taxon>Rotifera</taxon>
        <taxon>Eurotatoria</taxon>
        <taxon>Bdelloidea</taxon>
        <taxon>Philodinida</taxon>
        <taxon>Philodinidae</taxon>
        <taxon>Rotaria</taxon>
    </lineage>
</organism>